<comment type="caution">
    <text evidence="1">The sequence shown here is derived from an EMBL/GenBank/DDBJ whole genome shotgun (WGS) entry which is preliminary data.</text>
</comment>
<name>A0A150WH80_BDEBC</name>
<dbReference type="EMBL" id="LUKE01000005">
    <property type="protein sequence ID" value="KYG62435.1"/>
    <property type="molecule type" value="Genomic_DNA"/>
</dbReference>
<protein>
    <submittedName>
        <fullName evidence="1">Uncharacterized protein</fullName>
    </submittedName>
</protein>
<dbReference type="OrthoDB" id="450111at2"/>
<accession>A0A150WH80</accession>
<dbReference type="Proteomes" id="UP000075320">
    <property type="component" value="Unassembled WGS sequence"/>
</dbReference>
<reference evidence="1 2" key="1">
    <citation type="submission" date="2016-03" db="EMBL/GenBank/DDBJ databases">
        <authorList>
            <person name="Ploux O."/>
        </authorList>
    </citation>
    <scope>NUCLEOTIDE SEQUENCE [LARGE SCALE GENOMIC DNA]</scope>
    <source>
        <strain evidence="1 2">R0</strain>
    </source>
</reference>
<dbReference type="SUPFAM" id="SSF56281">
    <property type="entry name" value="Metallo-hydrolase/oxidoreductase"/>
    <property type="match status" value="1"/>
</dbReference>
<dbReference type="PANTHER" id="PTHR33835">
    <property type="entry name" value="YALI0C07656P"/>
    <property type="match status" value="1"/>
</dbReference>
<gene>
    <name evidence="1" type="ORF">AZI86_16515</name>
</gene>
<evidence type="ECO:0000313" key="2">
    <source>
        <dbReference type="Proteomes" id="UP000075320"/>
    </source>
</evidence>
<dbReference type="PANTHER" id="PTHR33835:SF1">
    <property type="entry name" value="METALLO-BETA-LACTAMASE DOMAIN-CONTAINING PROTEIN"/>
    <property type="match status" value="1"/>
</dbReference>
<dbReference type="RefSeq" id="WP_061836396.1">
    <property type="nucleotide sequence ID" value="NZ_LUKE01000005.1"/>
</dbReference>
<evidence type="ECO:0000313" key="1">
    <source>
        <dbReference type="EMBL" id="KYG62435.1"/>
    </source>
</evidence>
<organism evidence="1 2">
    <name type="scientific">Bdellovibrio bacteriovorus</name>
    <dbReference type="NCBI Taxonomy" id="959"/>
    <lineage>
        <taxon>Bacteria</taxon>
        <taxon>Pseudomonadati</taxon>
        <taxon>Bdellovibrionota</taxon>
        <taxon>Bdellovibrionia</taxon>
        <taxon>Bdellovibrionales</taxon>
        <taxon>Pseudobdellovibrionaceae</taxon>
        <taxon>Bdellovibrio</taxon>
    </lineage>
</organism>
<proteinExistence type="predicted"/>
<sequence length="218" mass="24577">MTDVQFLECKIRMPMMDLPVRTTVITLSNAKVMISPGSKLTKEDLKKAGAVTDIVAPCMLHCGGIQQARDVFPQARVWGPQGVNLVKPEIPWNGFLDEKTWPYQNELKLIELKGLPRNSECAFVHKKSKLLIVQDLFFNMGKPKGFGAWLFTHLFGTYNHFAMSRLFKIFIKDKEAFKVSAQQLLEEDFTKIAVGHGNLFDGGPAEVLSAFQERGFKV</sequence>
<keyword evidence="2" id="KW-1185">Reference proteome</keyword>
<dbReference type="InterPro" id="IPR036866">
    <property type="entry name" value="RibonucZ/Hydroxyglut_hydro"/>
</dbReference>
<dbReference type="InterPro" id="IPR025638">
    <property type="entry name" value="DUF4336"/>
</dbReference>
<dbReference type="AlphaFoldDB" id="A0A150WH80"/>